<organism evidence="12 13">
    <name type="scientific">Marasmius tenuissimus</name>
    <dbReference type="NCBI Taxonomy" id="585030"/>
    <lineage>
        <taxon>Eukaryota</taxon>
        <taxon>Fungi</taxon>
        <taxon>Dikarya</taxon>
        <taxon>Basidiomycota</taxon>
        <taxon>Agaricomycotina</taxon>
        <taxon>Agaricomycetes</taxon>
        <taxon>Agaricomycetidae</taxon>
        <taxon>Agaricales</taxon>
        <taxon>Marasmiineae</taxon>
        <taxon>Marasmiaceae</taxon>
        <taxon>Marasmius</taxon>
    </lineage>
</organism>
<feature type="compositionally biased region" description="Basic and acidic residues" evidence="11">
    <location>
        <begin position="1"/>
        <end position="17"/>
    </location>
</feature>
<feature type="region of interest" description="Disordered" evidence="11">
    <location>
        <begin position="127"/>
        <end position="176"/>
    </location>
</feature>
<evidence type="ECO:0000256" key="4">
    <source>
        <dbReference type="ARBA" id="ARBA00016065"/>
    </source>
</evidence>
<dbReference type="EMBL" id="JBBXMP010000251">
    <property type="protein sequence ID" value="KAL0059072.1"/>
    <property type="molecule type" value="Genomic_DNA"/>
</dbReference>
<evidence type="ECO:0000256" key="8">
    <source>
        <dbReference type="ARBA" id="ARBA00022776"/>
    </source>
</evidence>
<feature type="compositionally biased region" description="Basic and acidic residues" evidence="11">
    <location>
        <begin position="145"/>
        <end position="160"/>
    </location>
</feature>
<gene>
    <name evidence="12" type="ORF">AAF712_014203</name>
</gene>
<evidence type="ECO:0000313" key="13">
    <source>
        <dbReference type="Proteomes" id="UP001437256"/>
    </source>
</evidence>
<evidence type="ECO:0000256" key="9">
    <source>
        <dbReference type="ARBA" id="ARBA00023067"/>
    </source>
</evidence>
<sequence length="176" mass="19517">MLETYGEKDLGEEAKDADFEEEGEEGLADDEAGATEEPKKKEKKEAFRIDFLTSRTEGETKAIKEKLFAKPGKGVSINFPGTTGTKSKRKTKEKEKRSDHKLPDDMHFSSKQLITLFLKPKFELHSRSRGYGRGGLAPPPPNGEVDEKFWAQAAAEREARNAAGENDESGPIPFAT</sequence>
<feature type="compositionally biased region" description="Basic and acidic residues" evidence="11">
    <location>
        <begin position="92"/>
        <end position="106"/>
    </location>
</feature>
<dbReference type="PANTHER" id="PTHR13108:SF9">
    <property type="entry name" value="CONDENSIN COMPLEX SUBUNIT 2"/>
    <property type="match status" value="1"/>
</dbReference>
<keyword evidence="7" id="KW-0132">Cell division</keyword>
<accession>A0ABR2ZBL8</accession>
<keyword evidence="6" id="KW-0963">Cytoplasm</keyword>
<keyword evidence="5" id="KW-0158">Chromosome</keyword>
<evidence type="ECO:0000256" key="7">
    <source>
        <dbReference type="ARBA" id="ARBA00022618"/>
    </source>
</evidence>
<evidence type="ECO:0000313" key="12">
    <source>
        <dbReference type="EMBL" id="KAL0059072.1"/>
    </source>
</evidence>
<evidence type="ECO:0000256" key="3">
    <source>
        <dbReference type="ARBA" id="ARBA00009471"/>
    </source>
</evidence>
<dbReference type="InterPro" id="IPR022816">
    <property type="entry name" value="Condensin_barren_su2"/>
</dbReference>
<evidence type="ECO:0000256" key="6">
    <source>
        <dbReference type="ARBA" id="ARBA00022490"/>
    </source>
</evidence>
<dbReference type="Proteomes" id="UP001437256">
    <property type="component" value="Unassembled WGS sequence"/>
</dbReference>
<comment type="caution">
    <text evidence="12">The sequence shown here is derived from an EMBL/GenBank/DDBJ whole genome shotgun (WGS) entry which is preliminary data.</text>
</comment>
<keyword evidence="8" id="KW-0498">Mitosis</keyword>
<keyword evidence="13" id="KW-1185">Reference proteome</keyword>
<evidence type="ECO:0000256" key="11">
    <source>
        <dbReference type="SAM" id="MobiDB-lite"/>
    </source>
</evidence>
<evidence type="ECO:0000256" key="10">
    <source>
        <dbReference type="ARBA" id="ARBA00023306"/>
    </source>
</evidence>
<name>A0ABR2ZBL8_9AGAR</name>
<comment type="subcellular location">
    <subcellularLocation>
        <location evidence="1">Chromosome</location>
    </subcellularLocation>
    <subcellularLocation>
        <location evidence="2">Cytoplasm</location>
    </subcellularLocation>
</comment>
<evidence type="ECO:0000256" key="2">
    <source>
        <dbReference type="ARBA" id="ARBA00004496"/>
    </source>
</evidence>
<evidence type="ECO:0000256" key="5">
    <source>
        <dbReference type="ARBA" id="ARBA00022454"/>
    </source>
</evidence>
<feature type="region of interest" description="Disordered" evidence="11">
    <location>
        <begin position="1"/>
        <end position="45"/>
    </location>
</feature>
<proteinExistence type="inferred from homology"/>
<dbReference type="Pfam" id="PF05786">
    <property type="entry name" value="Cnd2"/>
    <property type="match status" value="1"/>
</dbReference>
<keyword evidence="10" id="KW-0131">Cell cycle</keyword>
<keyword evidence="9" id="KW-0226">DNA condensation</keyword>
<reference evidence="12 13" key="1">
    <citation type="submission" date="2024-05" db="EMBL/GenBank/DDBJ databases">
        <title>A draft genome resource for the thread blight pathogen Marasmius tenuissimus strain MS-2.</title>
        <authorList>
            <person name="Yulfo-Soto G.E."/>
            <person name="Baruah I.K."/>
            <person name="Amoako-Attah I."/>
            <person name="Bukari Y."/>
            <person name="Meinhardt L.W."/>
            <person name="Bailey B.A."/>
            <person name="Cohen S.P."/>
        </authorList>
    </citation>
    <scope>NUCLEOTIDE SEQUENCE [LARGE SCALE GENOMIC DNA]</scope>
    <source>
        <strain evidence="12 13">MS-2</strain>
    </source>
</reference>
<evidence type="ECO:0000256" key="1">
    <source>
        <dbReference type="ARBA" id="ARBA00004286"/>
    </source>
</evidence>
<feature type="compositionally biased region" description="Acidic residues" evidence="11">
    <location>
        <begin position="18"/>
        <end position="34"/>
    </location>
</feature>
<feature type="region of interest" description="Disordered" evidence="11">
    <location>
        <begin position="72"/>
        <end position="106"/>
    </location>
</feature>
<protein>
    <recommendedName>
        <fullName evidence="4">Condensin complex subunit 2</fullName>
    </recommendedName>
</protein>
<comment type="similarity">
    <text evidence="3">Belongs to the CND2 (condensin subunit 2) family.</text>
</comment>
<dbReference type="PANTHER" id="PTHR13108">
    <property type="entry name" value="CONDENSIN COMPLEX SUBUNIT 2"/>
    <property type="match status" value="1"/>
</dbReference>
<feature type="compositionally biased region" description="Basic and acidic residues" evidence="11">
    <location>
        <begin position="36"/>
        <end position="45"/>
    </location>
</feature>